<evidence type="ECO:0000313" key="3">
    <source>
        <dbReference type="Proteomes" id="UP001597052"/>
    </source>
</evidence>
<organism evidence="2 3">
    <name type="scientific">Halohasta litorea</name>
    <dbReference type="NCBI Taxonomy" id="869891"/>
    <lineage>
        <taxon>Archaea</taxon>
        <taxon>Methanobacteriati</taxon>
        <taxon>Methanobacteriota</taxon>
        <taxon>Stenosarchaea group</taxon>
        <taxon>Halobacteria</taxon>
        <taxon>Halobacteriales</taxon>
        <taxon>Haloferacaceae</taxon>
        <taxon>Halohasta</taxon>
    </lineage>
</organism>
<accession>A0ABD6D7A1</accession>
<evidence type="ECO:0000313" key="2">
    <source>
        <dbReference type="EMBL" id="MFD1641174.1"/>
    </source>
</evidence>
<dbReference type="AlphaFoldDB" id="A0ABD6D7A1"/>
<name>A0ABD6D7A1_9EURY</name>
<feature type="transmembrane region" description="Helical" evidence="1">
    <location>
        <begin position="54"/>
        <end position="73"/>
    </location>
</feature>
<feature type="transmembrane region" description="Helical" evidence="1">
    <location>
        <begin position="191"/>
        <end position="209"/>
    </location>
</feature>
<reference evidence="2 3" key="1">
    <citation type="journal article" date="2019" name="Int. J. Syst. Evol. Microbiol.">
        <title>The Global Catalogue of Microorganisms (GCM) 10K type strain sequencing project: providing services to taxonomists for standard genome sequencing and annotation.</title>
        <authorList>
            <consortium name="The Broad Institute Genomics Platform"/>
            <consortium name="The Broad Institute Genome Sequencing Center for Infectious Disease"/>
            <person name="Wu L."/>
            <person name="Ma J."/>
        </authorList>
    </citation>
    <scope>NUCLEOTIDE SEQUENCE [LARGE SCALE GENOMIC DNA]</scope>
    <source>
        <strain evidence="2 3">CGMCC 1.10593</strain>
    </source>
</reference>
<comment type="caution">
    <text evidence="2">The sequence shown here is derived from an EMBL/GenBank/DDBJ whole genome shotgun (WGS) entry which is preliminary data.</text>
</comment>
<sequence length="224" mass="22641">MVAGHETHANPATHESAIPFAVVIGVSVGASLLIGAMAVMRWQQYNDRHSPRSNWGLPVLLLAVGVVALLAAATQHWPLAVGGGIVGGTVAWLGRDQTPHGGCADAALGAIVAHRTVEGAVVASIYAASAALGLVGLALLTVHAGAETAAVGGLYAPLGRWWAVATVVAVQLAFVGGALAGAFLVDILSPVTVPLLAAVGGVLFVASVTEYQSVVAHRRTQRHV</sequence>
<feature type="transmembrane region" description="Helical" evidence="1">
    <location>
        <begin position="120"/>
        <end position="140"/>
    </location>
</feature>
<proteinExistence type="predicted"/>
<dbReference type="RefSeq" id="WP_256394875.1">
    <property type="nucleotide sequence ID" value="NZ_JANHDJ010000001.1"/>
</dbReference>
<keyword evidence="1" id="KW-0812">Transmembrane</keyword>
<keyword evidence="1" id="KW-0472">Membrane</keyword>
<dbReference type="EMBL" id="JBHUDM010000001">
    <property type="protein sequence ID" value="MFD1641174.1"/>
    <property type="molecule type" value="Genomic_DNA"/>
</dbReference>
<feature type="transmembrane region" description="Helical" evidence="1">
    <location>
        <begin position="20"/>
        <end position="42"/>
    </location>
</feature>
<dbReference type="Proteomes" id="UP001597052">
    <property type="component" value="Unassembled WGS sequence"/>
</dbReference>
<keyword evidence="1" id="KW-1133">Transmembrane helix</keyword>
<evidence type="ECO:0000256" key="1">
    <source>
        <dbReference type="SAM" id="Phobius"/>
    </source>
</evidence>
<gene>
    <name evidence="2" type="ORF">ACFSBW_04700</name>
</gene>
<feature type="transmembrane region" description="Helical" evidence="1">
    <location>
        <begin position="161"/>
        <end position="185"/>
    </location>
</feature>
<protein>
    <submittedName>
        <fullName evidence="2">Uncharacterized protein</fullName>
    </submittedName>
</protein>
<keyword evidence="3" id="KW-1185">Reference proteome</keyword>